<dbReference type="Proteomes" id="UP000033428">
    <property type="component" value="Unassembled WGS sequence"/>
</dbReference>
<keyword evidence="3" id="KW-1133">Transmembrane helix</keyword>
<evidence type="ECO:0000256" key="3">
    <source>
        <dbReference type="SAM" id="Phobius"/>
    </source>
</evidence>
<feature type="transmembrane region" description="Helical" evidence="3">
    <location>
        <begin position="33"/>
        <end position="64"/>
    </location>
</feature>
<dbReference type="GO" id="GO:0043709">
    <property type="term" value="P:cell adhesion involved in single-species biofilm formation"/>
    <property type="evidence" value="ECO:0007669"/>
    <property type="project" value="TreeGrafter"/>
</dbReference>
<evidence type="ECO:0000313" key="5">
    <source>
        <dbReference type="EMBL" id="KJJ85595.1"/>
    </source>
</evidence>
<dbReference type="FunFam" id="3.30.70.270:FF:000001">
    <property type="entry name" value="Diguanylate cyclase domain protein"/>
    <property type="match status" value="1"/>
</dbReference>
<feature type="transmembrane region" description="Helical" evidence="3">
    <location>
        <begin position="76"/>
        <end position="97"/>
    </location>
</feature>
<comment type="caution">
    <text evidence="5">The sequence shown here is derived from an EMBL/GenBank/DDBJ whole genome shotgun (WGS) entry which is preliminary data.</text>
</comment>
<dbReference type="InterPro" id="IPR050469">
    <property type="entry name" value="Diguanylate_Cyclase"/>
</dbReference>
<sequence length="459" mass="53057">MRRLNKQIIIGINVLTAVLAFIFYFFMDGRGYIPLFILLSCQISLFFVFQVNIALFFMAWNILFLSALSAKQNITFIDMLFFSIAGILLSSAGYVIIYTADSFEKYFFSKLKTKENEYNRELAELNNIEKKGRVVEDHQARISRLYEITKKFGAVLKLTELTDKLFDFFEDNFQFSTFHFFLFNKGDFIKGISKTRRGAIEYHEGTKVLDYKAVIEYMREREFKPFYVDRKDAEEIFDTLGIRAKNFLAFPLFVKSLYAIIAIEGASKTDYNHFSIIIPQIALELRKVELYEQIEKLSIVDGLTNVYLRRYLNGRLNEEVDRAKRLGLTFSVVMIDIDHFKMCNDKYGHLVGDAVLKEVAERLKMSVREVDMIARYGGEEFCVLLPDTTKELAVTVAERLRRFVEFKIIKAFDAEIKITISAGVATYPNDGQDAVLLIESADTALYKAKRKGRNMVCAV</sequence>
<dbReference type="AlphaFoldDB" id="A0A0F0CVW7"/>
<feature type="domain" description="GGDEF" evidence="4">
    <location>
        <begin position="328"/>
        <end position="459"/>
    </location>
</feature>
<organism evidence="5 6">
    <name type="scientific">Candidatus Omnitrophus magneticus</name>
    <dbReference type="NCBI Taxonomy" id="1609969"/>
    <lineage>
        <taxon>Bacteria</taxon>
        <taxon>Pseudomonadati</taxon>
        <taxon>Candidatus Omnitrophota</taxon>
        <taxon>Candidatus Omnitrophus</taxon>
    </lineage>
</organism>
<dbReference type="InterPro" id="IPR029787">
    <property type="entry name" value="Nucleotide_cyclase"/>
</dbReference>
<dbReference type="InterPro" id="IPR043128">
    <property type="entry name" value="Rev_trsase/Diguanyl_cyclase"/>
</dbReference>
<dbReference type="GO" id="GO:1902201">
    <property type="term" value="P:negative regulation of bacterial-type flagellum-dependent cell motility"/>
    <property type="evidence" value="ECO:0007669"/>
    <property type="project" value="TreeGrafter"/>
</dbReference>
<keyword evidence="6" id="KW-1185">Reference proteome</keyword>
<accession>A0A0F0CVW7</accession>
<dbReference type="GO" id="GO:0052621">
    <property type="term" value="F:diguanylate cyclase activity"/>
    <property type="evidence" value="ECO:0007669"/>
    <property type="project" value="UniProtKB-EC"/>
</dbReference>
<gene>
    <name evidence="5" type="ORF">OMAG_000550</name>
</gene>
<evidence type="ECO:0000256" key="1">
    <source>
        <dbReference type="ARBA" id="ARBA00012528"/>
    </source>
</evidence>
<dbReference type="CDD" id="cd01949">
    <property type="entry name" value="GGDEF"/>
    <property type="match status" value="1"/>
</dbReference>
<dbReference type="EMBL" id="JYNY01000114">
    <property type="protein sequence ID" value="KJJ85595.1"/>
    <property type="molecule type" value="Genomic_DNA"/>
</dbReference>
<dbReference type="EC" id="2.7.7.65" evidence="1"/>
<dbReference type="SMART" id="SM00267">
    <property type="entry name" value="GGDEF"/>
    <property type="match status" value="1"/>
</dbReference>
<keyword evidence="3" id="KW-0472">Membrane</keyword>
<dbReference type="PANTHER" id="PTHR45138">
    <property type="entry name" value="REGULATORY COMPONENTS OF SENSORY TRANSDUCTION SYSTEM"/>
    <property type="match status" value="1"/>
</dbReference>
<evidence type="ECO:0000256" key="2">
    <source>
        <dbReference type="ARBA" id="ARBA00034247"/>
    </source>
</evidence>
<dbReference type="SUPFAM" id="SSF55073">
    <property type="entry name" value="Nucleotide cyclase"/>
    <property type="match status" value="1"/>
</dbReference>
<dbReference type="SUPFAM" id="SSF55781">
    <property type="entry name" value="GAF domain-like"/>
    <property type="match status" value="1"/>
</dbReference>
<reference evidence="5 6" key="1">
    <citation type="submission" date="2015-02" db="EMBL/GenBank/DDBJ databases">
        <title>Single-cell genomics of uncultivated deep-branching MTB reveals a conserved set of magnetosome genes.</title>
        <authorList>
            <person name="Kolinko S."/>
            <person name="Richter M."/>
            <person name="Glockner F.O."/>
            <person name="Brachmann A."/>
            <person name="Schuler D."/>
        </authorList>
    </citation>
    <scope>NUCLEOTIDE SEQUENCE [LARGE SCALE GENOMIC DNA]</scope>
    <source>
        <strain evidence="5">SKK-01</strain>
    </source>
</reference>
<comment type="catalytic activity">
    <reaction evidence="2">
        <text>2 GTP = 3',3'-c-di-GMP + 2 diphosphate</text>
        <dbReference type="Rhea" id="RHEA:24898"/>
        <dbReference type="ChEBI" id="CHEBI:33019"/>
        <dbReference type="ChEBI" id="CHEBI:37565"/>
        <dbReference type="ChEBI" id="CHEBI:58805"/>
        <dbReference type="EC" id="2.7.7.65"/>
    </reaction>
</comment>
<dbReference type="Pfam" id="PF00990">
    <property type="entry name" value="GGDEF"/>
    <property type="match status" value="1"/>
</dbReference>
<keyword evidence="3" id="KW-0812">Transmembrane</keyword>
<feature type="transmembrane region" description="Helical" evidence="3">
    <location>
        <begin position="7"/>
        <end position="27"/>
    </location>
</feature>
<dbReference type="PANTHER" id="PTHR45138:SF9">
    <property type="entry name" value="DIGUANYLATE CYCLASE DGCM-RELATED"/>
    <property type="match status" value="1"/>
</dbReference>
<dbReference type="InterPro" id="IPR000160">
    <property type="entry name" value="GGDEF_dom"/>
</dbReference>
<protein>
    <recommendedName>
        <fullName evidence="1">diguanylate cyclase</fullName>
        <ecNumber evidence="1">2.7.7.65</ecNumber>
    </recommendedName>
</protein>
<dbReference type="GO" id="GO:0005886">
    <property type="term" value="C:plasma membrane"/>
    <property type="evidence" value="ECO:0007669"/>
    <property type="project" value="TreeGrafter"/>
</dbReference>
<evidence type="ECO:0000259" key="4">
    <source>
        <dbReference type="PROSITE" id="PS50887"/>
    </source>
</evidence>
<dbReference type="Gene3D" id="3.30.70.270">
    <property type="match status" value="1"/>
</dbReference>
<name>A0A0F0CVW7_9BACT</name>
<dbReference type="PATRIC" id="fig|1609969.3.peg.602"/>
<evidence type="ECO:0000313" key="6">
    <source>
        <dbReference type="Proteomes" id="UP000033428"/>
    </source>
</evidence>
<proteinExistence type="predicted"/>
<dbReference type="PROSITE" id="PS50887">
    <property type="entry name" value="GGDEF"/>
    <property type="match status" value="1"/>
</dbReference>
<dbReference type="NCBIfam" id="TIGR00254">
    <property type="entry name" value="GGDEF"/>
    <property type="match status" value="1"/>
</dbReference>